<dbReference type="GO" id="GO:0004016">
    <property type="term" value="F:adenylate cyclase activity"/>
    <property type="evidence" value="ECO:0007669"/>
    <property type="project" value="UniProtKB-ARBA"/>
</dbReference>
<dbReference type="GO" id="GO:0035556">
    <property type="term" value="P:intracellular signal transduction"/>
    <property type="evidence" value="ECO:0007669"/>
    <property type="project" value="InterPro"/>
</dbReference>
<dbReference type="AlphaFoldDB" id="A0A0G4K9C5"/>
<dbReference type="GO" id="GO:0009190">
    <property type="term" value="P:cyclic nucleotide biosynthetic process"/>
    <property type="evidence" value="ECO:0007669"/>
    <property type="project" value="InterPro"/>
</dbReference>
<dbReference type="OrthoDB" id="304807at2"/>
<dbReference type="Gene3D" id="3.30.70.1230">
    <property type="entry name" value="Nucleotide cyclase"/>
    <property type="match status" value="1"/>
</dbReference>
<evidence type="ECO:0000313" key="2">
    <source>
        <dbReference type="EMBL" id="CRF34760.1"/>
    </source>
</evidence>
<proteinExistence type="predicted"/>
<name>A0A0G4K9C5_9SPIR</name>
<dbReference type="InterPro" id="IPR029787">
    <property type="entry name" value="Nucleotide_cyclase"/>
</dbReference>
<dbReference type="EMBL" id="CVLB01000002">
    <property type="protein sequence ID" value="CRF34760.1"/>
    <property type="molecule type" value="Genomic_DNA"/>
</dbReference>
<sequence length="497" mass="56890">MNKIEEFNQSTSKYELYTHLSEKIVSGEIKTFSEIFTYAKNVNFEKVHDHKKILKGLFDLIRKINWGFFNNLDKELYPKLWSQFVTENQKYNFAGDLKLSLSIADIYIAMLDIHGYTKFCEENKNNLSKMHALDDLMQNKVSEVTRFYNVISHRKQGDEIIMVCPTATDALSATIAIIGVLSKKRLLNEYPSVDTSGLPEFKISAGISGGNTNSSLIITEDGDLSGFLINNAARMQARANTLAPKENKVIVTKNLQFNFLKENSKVKSEIFEKDIISFYDNGMISFKGTEIPIVEAIFNPDEKYKEHFFTEMEELVKSVKGNLWKQRMFTAILDLISKVAKSMPPFQIDEHVNEYISSYTNSTICDLCDKANGAYVVKENYKEAIDTFALIIKLLKTIPDFDKMVLEYAESICAGYEKVLPIYDVVIKKDIEANISEIFPANHIPIFQNVQKANETYNKLMNIAMSSKTLKRRKSIWYGILEKELPNLVINMYSGKK</sequence>
<dbReference type="PROSITE" id="PS50125">
    <property type="entry name" value="GUANYLATE_CYCLASE_2"/>
    <property type="match status" value="1"/>
</dbReference>
<evidence type="ECO:0000313" key="3">
    <source>
        <dbReference type="Proteomes" id="UP000043763"/>
    </source>
</evidence>
<dbReference type="GeneID" id="44968953"/>
<accession>A0A0G4K9C5</accession>
<gene>
    <name evidence="2" type="ORF">BRSU_2227</name>
</gene>
<evidence type="ECO:0000259" key="1">
    <source>
        <dbReference type="PROSITE" id="PS50125"/>
    </source>
</evidence>
<dbReference type="SUPFAM" id="SSF55073">
    <property type="entry name" value="Nucleotide cyclase"/>
    <property type="match status" value="1"/>
</dbReference>
<dbReference type="Proteomes" id="UP000043763">
    <property type="component" value="Unassembled WGS sequence"/>
</dbReference>
<dbReference type="InterPro" id="IPR001054">
    <property type="entry name" value="A/G_cyclase"/>
</dbReference>
<feature type="domain" description="Guanylate cyclase" evidence="1">
    <location>
        <begin position="107"/>
        <end position="236"/>
    </location>
</feature>
<keyword evidence="3" id="KW-1185">Reference proteome</keyword>
<protein>
    <recommendedName>
        <fullName evidence="1">Guanylate cyclase domain-containing protein</fullName>
    </recommendedName>
</protein>
<reference evidence="3" key="1">
    <citation type="submission" date="2015-04" db="EMBL/GenBank/DDBJ databases">
        <authorList>
            <person name="Mushtaq Mamoona"/>
        </authorList>
    </citation>
    <scope>NUCLEOTIDE SEQUENCE [LARGE SCALE GENOMIC DNA]</scope>
    <source>
        <strain evidence="3">AN4859/03</strain>
    </source>
</reference>
<organism evidence="2 3">
    <name type="scientific">Brachyspira suanatina</name>
    <dbReference type="NCBI Taxonomy" id="381802"/>
    <lineage>
        <taxon>Bacteria</taxon>
        <taxon>Pseudomonadati</taxon>
        <taxon>Spirochaetota</taxon>
        <taxon>Spirochaetia</taxon>
        <taxon>Brachyspirales</taxon>
        <taxon>Brachyspiraceae</taxon>
        <taxon>Brachyspira</taxon>
    </lineage>
</organism>
<dbReference type="RefSeq" id="WP_014486883.1">
    <property type="nucleotide sequence ID" value="NZ_CVLB01000002.1"/>
</dbReference>